<evidence type="ECO:0000313" key="7">
    <source>
        <dbReference type="EMBL" id="MBP0617908.1"/>
    </source>
</evidence>
<accession>A0ABS4BMF4</accession>
<dbReference type="Proteomes" id="UP000678276">
    <property type="component" value="Unassembled WGS sequence"/>
</dbReference>
<dbReference type="InterPro" id="IPR038377">
    <property type="entry name" value="Na/Glc_symporter_sf"/>
</dbReference>
<dbReference type="PANTHER" id="PTHR11819">
    <property type="entry name" value="SOLUTE CARRIER FAMILY 5"/>
    <property type="match status" value="1"/>
</dbReference>
<keyword evidence="3 6" id="KW-0812">Transmembrane</keyword>
<comment type="similarity">
    <text evidence="2">Belongs to the sodium:solute symporter (SSF) (TC 2.A.21) family.</text>
</comment>
<dbReference type="RefSeq" id="WP_209597137.1">
    <property type="nucleotide sequence ID" value="NZ_JAGJCF010000022.1"/>
</dbReference>
<organism evidence="7 8">
    <name type="scientific">Jiella mangrovi</name>
    <dbReference type="NCBI Taxonomy" id="2821407"/>
    <lineage>
        <taxon>Bacteria</taxon>
        <taxon>Pseudomonadati</taxon>
        <taxon>Pseudomonadota</taxon>
        <taxon>Alphaproteobacteria</taxon>
        <taxon>Hyphomicrobiales</taxon>
        <taxon>Aurantimonadaceae</taxon>
        <taxon>Jiella</taxon>
    </lineage>
</organism>
<reference evidence="7 8" key="1">
    <citation type="submission" date="2021-04" db="EMBL/GenBank/DDBJ databases">
        <title>Whole genome sequence of Jiella sp. KSK16Y-1.</title>
        <authorList>
            <person name="Tuo L."/>
        </authorList>
    </citation>
    <scope>NUCLEOTIDE SEQUENCE [LARGE SCALE GENOMIC DNA]</scope>
    <source>
        <strain evidence="7 8">KSK16Y-1</strain>
    </source>
</reference>
<keyword evidence="8" id="KW-1185">Reference proteome</keyword>
<keyword evidence="5 6" id="KW-0472">Membrane</keyword>
<dbReference type="Gene3D" id="1.20.1730.10">
    <property type="entry name" value="Sodium/glucose cotransporter"/>
    <property type="match status" value="1"/>
</dbReference>
<evidence type="ECO:0000256" key="2">
    <source>
        <dbReference type="ARBA" id="ARBA00006434"/>
    </source>
</evidence>
<comment type="subcellular location">
    <subcellularLocation>
        <location evidence="1">Membrane</location>
        <topology evidence="1">Multi-pass membrane protein</topology>
    </subcellularLocation>
</comment>
<feature type="transmembrane region" description="Helical" evidence="6">
    <location>
        <begin position="61"/>
        <end position="79"/>
    </location>
</feature>
<dbReference type="PROSITE" id="PS50283">
    <property type="entry name" value="NA_SOLUT_SYMP_3"/>
    <property type="match status" value="1"/>
</dbReference>
<evidence type="ECO:0000256" key="3">
    <source>
        <dbReference type="ARBA" id="ARBA00022692"/>
    </source>
</evidence>
<feature type="transmembrane region" description="Helical" evidence="6">
    <location>
        <begin position="152"/>
        <end position="169"/>
    </location>
</feature>
<comment type="caution">
    <text evidence="7">The sequence shown here is derived from an EMBL/GenBank/DDBJ whole genome shotgun (WGS) entry which is preliminary data.</text>
</comment>
<keyword evidence="4 6" id="KW-1133">Transmembrane helix</keyword>
<evidence type="ECO:0000256" key="5">
    <source>
        <dbReference type="ARBA" id="ARBA00023136"/>
    </source>
</evidence>
<evidence type="ECO:0000256" key="1">
    <source>
        <dbReference type="ARBA" id="ARBA00004141"/>
    </source>
</evidence>
<proteinExistence type="inferred from homology"/>
<evidence type="ECO:0000313" key="8">
    <source>
        <dbReference type="Proteomes" id="UP000678276"/>
    </source>
</evidence>
<protein>
    <recommendedName>
        <fullName evidence="9">DUF1772 domain-containing protein</fullName>
    </recommendedName>
</protein>
<feature type="transmembrane region" description="Helical" evidence="6">
    <location>
        <begin position="94"/>
        <end position="114"/>
    </location>
</feature>
<evidence type="ECO:0000256" key="6">
    <source>
        <dbReference type="SAM" id="Phobius"/>
    </source>
</evidence>
<dbReference type="EMBL" id="JAGJCF010000022">
    <property type="protein sequence ID" value="MBP0617908.1"/>
    <property type="molecule type" value="Genomic_DNA"/>
</dbReference>
<evidence type="ECO:0008006" key="9">
    <source>
        <dbReference type="Google" id="ProtNLM"/>
    </source>
</evidence>
<name>A0ABS4BMF4_9HYPH</name>
<feature type="transmembrane region" description="Helical" evidence="6">
    <location>
        <begin position="7"/>
        <end position="26"/>
    </location>
</feature>
<sequence length="170" mass="18546">MVKLGRIVTGVAMVIGAIYAPSIAGFESLFGYFQSSLSYVVPPIIVVYILGLFVPWLNGNGAFWTIVLGLLVGVPIFIAKEVTDVWSGLGLPDIHYTIMSSIIMLAAIALHFAISAATRRPAKENIGDLVWDRQDALQIFGQWERPIWLDRTVLGAALTGSMAAVVVWLW</sequence>
<gene>
    <name evidence="7" type="ORF">J6595_20205</name>
</gene>
<dbReference type="PANTHER" id="PTHR11819:SF195">
    <property type="entry name" value="SODIUM_GLUCOSE COTRANSPORTER 4"/>
    <property type="match status" value="1"/>
</dbReference>
<dbReference type="InterPro" id="IPR001734">
    <property type="entry name" value="Na/solute_symporter"/>
</dbReference>
<evidence type="ECO:0000256" key="4">
    <source>
        <dbReference type="ARBA" id="ARBA00022989"/>
    </source>
</evidence>
<feature type="transmembrane region" description="Helical" evidence="6">
    <location>
        <begin position="32"/>
        <end position="54"/>
    </location>
</feature>